<dbReference type="Proteomes" id="UP000893823">
    <property type="component" value="Unassembled WGS sequence"/>
</dbReference>
<evidence type="ECO:0000313" key="2">
    <source>
        <dbReference type="EMBL" id="MCP2366136.1"/>
    </source>
</evidence>
<dbReference type="PANTHER" id="PTHR11803">
    <property type="entry name" value="2-IMINOBUTANOATE/2-IMINOPROPANOATE DEAMINASE RIDA"/>
    <property type="match status" value="1"/>
</dbReference>
<dbReference type="SUPFAM" id="SSF55298">
    <property type="entry name" value="YjgF-like"/>
    <property type="match status" value="1"/>
</dbReference>
<dbReference type="RefSeq" id="WP_092672202.1">
    <property type="nucleotide sequence ID" value="NZ_BMDN01000001.1"/>
</dbReference>
<dbReference type="EC" id="3.5.99.10" evidence="2"/>
<dbReference type="GO" id="GO:0005829">
    <property type="term" value="C:cytosol"/>
    <property type="evidence" value="ECO:0007669"/>
    <property type="project" value="TreeGrafter"/>
</dbReference>
<protein>
    <submittedName>
        <fullName evidence="3">2-iminobutanoate/2-iminopropanoate deaminase</fullName>
        <ecNumber evidence="2">3.5.99.10</ecNumber>
    </submittedName>
</protein>
<dbReference type="Proteomes" id="UP000199482">
    <property type="component" value="Chromosome I"/>
</dbReference>
<dbReference type="AlphaFoldDB" id="A0A1H1WCW9"/>
<evidence type="ECO:0000313" key="4">
    <source>
        <dbReference type="Proteomes" id="UP000199482"/>
    </source>
</evidence>
<gene>
    <name evidence="2" type="ORF">BCL57_000278</name>
    <name evidence="3" type="ORF">SAMN04489721_2207</name>
</gene>
<sequence length="125" mass="13030">MARSTVTDPHAPEPVGPYSHAVQHAAGPLFVSAQAPLDPTTGRLIEGDMEAQTRQVFANLESVLAAAGRTLDDVVKVNVYLVDIADFAAMNAVLATVLTAPYPARTTVAVAALPLGARLEIEIVA</sequence>
<name>A0A1H1WCW9_9MICO</name>
<keyword evidence="2" id="KW-0378">Hydrolase</keyword>
<dbReference type="STRING" id="589382.SAMN04489721_2207"/>
<organism evidence="3 4">
    <name type="scientific">Agromyces flavus</name>
    <dbReference type="NCBI Taxonomy" id="589382"/>
    <lineage>
        <taxon>Bacteria</taxon>
        <taxon>Bacillati</taxon>
        <taxon>Actinomycetota</taxon>
        <taxon>Actinomycetes</taxon>
        <taxon>Micrococcales</taxon>
        <taxon>Microbacteriaceae</taxon>
        <taxon>Agromyces</taxon>
    </lineage>
</organism>
<dbReference type="Gene3D" id="3.30.1330.40">
    <property type="entry name" value="RutC-like"/>
    <property type="match status" value="1"/>
</dbReference>
<dbReference type="OrthoDB" id="9815126at2"/>
<evidence type="ECO:0000313" key="5">
    <source>
        <dbReference type="Proteomes" id="UP000893823"/>
    </source>
</evidence>
<dbReference type="EMBL" id="SODL02000001">
    <property type="protein sequence ID" value="MCP2366136.1"/>
    <property type="molecule type" value="Genomic_DNA"/>
</dbReference>
<dbReference type="Pfam" id="PF01042">
    <property type="entry name" value="Ribonuc_L-PSP"/>
    <property type="match status" value="1"/>
</dbReference>
<proteinExistence type="inferred from homology"/>
<dbReference type="EMBL" id="LT629755">
    <property type="protein sequence ID" value="SDS94540.1"/>
    <property type="molecule type" value="Genomic_DNA"/>
</dbReference>
<dbReference type="InterPro" id="IPR006175">
    <property type="entry name" value="YjgF/YER057c/UK114"/>
</dbReference>
<evidence type="ECO:0000313" key="3">
    <source>
        <dbReference type="EMBL" id="SDS94540.1"/>
    </source>
</evidence>
<reference evidence="3" key="2">
    <citation type="submission" date="2016-10" db="EMBL/GenBank/DDBJ databases">
        <authorList>
            <person name="de Groot N.N."/>
        </authorList>
    </citation>
    <scope>NUCLEOTIDE SEQUENCE [LARGE SCALE GENOMIC DNA]</scope>
    <source>
        <strain evidence="3">CPCC 202695</strain>
    </source>
</reference>
<dbReference type="CDD" id="cd00448">
    <property type="entry name" value="YjgF_YER057c_UK114_family"/>
    <property type="match status" value="1"/>
</dbReference>
<comment type="similarity">
    <text evidence="1">Belongs to the RutC family.</text>
</comment>
<reference evidence="4" key="1">
    <citation type="submission" date="2016-10" db="EMBL/GenBank/DDBJ databases">
        <authorList>
            <person name="Varghese N."/>
            <person name="Submissions S."/>
        </authorList>
    </citation>
    <scope>NUCLEOTIDE SEQUENCE [LARGE SCALE GENOMIC DNA]</scope>
    <source>
        <strain evidence="4">CPCC 202695</strain>
    </source>
</reference>
<dbReference type="InterPro" id="IPR035959">
    <property type="entry name" value="RutC-like_sf"/>
</dbReference>
<reference evidence="2" key="3">
    <citation type="submission" date="2022-06" db="EMBL/GenBank/DDBJ databases">
        <title>Genomic Encyclopedia of Type Strains, Phase III (KMG-III): the genomes of soil and plant-associated and newly described type strains.</title>
        <authorList>
            <person name="Whitman W."/>
        </authorList>
    </citation>
    <scope>NUCLEOTIDE SEQUENCE</scope>
    <source>
        <strain evidence="2">CPCC 202695</strain>
    </source>
</reference>
<dbReference type="InterPro" id="IPR006056">
    <property type="entry name" value="RidA"/>
</dbReference>
<evidence type="ECO:0000256" key="1">
    <source>
        <dbReference type="ARBA" id="ARBA00010552"/>
    </source>
</evidence>
<dbReference type="PANTHER" id="PTHR11803:SF39">
    <property type="entry name" value="2-IMINOBUTANOATE_2-IMINOPROPANOATE DEAMINASE"/>
    <property type="match status" value="1"/>
</dbReference>
<dbReference type="GO" id="GO:0120241">
    <property type="term" value="F:2-iminobutanoate/2-iminopropanoate deaminase"/>
    <property type="evidence" value="ECO:0007669"/>
    <property type="project" value="UniProtKB-EC"/>
</dbReference>
<dbReference type="FunFam" id="3.30.1330.40:FF:000001">
    <property type="entry name" value="L-PSP family endoribonuclease"/>
    <property type="match status" value="1"/>
</dbReference>
<dbReference type="NCBIfam" id="TIGR00004">
    <property type="entry name" value="Rid family detoxifying hydrolase"/>
    <property type="match status" value="1"/>
</dbReference>
<accession>A0A1H1WCW9</accession>
<keyword evidence="5" id="KW-1185">Reference proteome</keyword>